<evidence type="ECO:0000256" key="3">
    <source>
        <dbReference type="ARBA" id="ARBA00022741"/>
    </source>
</evidence>
<dbReference type="GO" id="GO:0016887">
    <property type="term" value="F:ATP hydrolysis activity"/>
    <property type="evidence" value="ECO:0007669"/>
    <property type="project" value="InterPro"/>
</dbReference>
<dbReference type="EMBL" id="CP102480">
    <property type="protein sequence ID" value="UUX50833.1"/>
    <property type="molecule type" value="Genomic_DNA"/>
</dbReference>
<dbReference type="RefSeq" id="WP_257770071.1">
    <property type="nucleotide sequence ID" value="NZ_CP102480.1"/>
</dbReference>
<dbReference type="SMART" id="SM00382">
    <property type="entry name" value="AAA"/>
    <property type="match status" value="1"/>
</dbReference>
<dbReference type="AlphaFoldDB" id="A0A9J7AWL2"/>
<evidence type="ECO:0000256" key="5">
    <source>
        <dbReference type="ARBA" id="ARBA00022906"/>
    </source>
</evidence>
<dbReference type="Gene3D" id="3.40.50.300">
    <property type="entry name" value="P-loop containing nucleotide triphosphate hydrolases"/>
    <property type="match status" value="1"/>
</dbReference>
<dbReference type="GO" id="GO:0005524">
    <property type="term" value="F:ATP binding"/>
    <property type="evidence" value="ECO:0007669"/>
    <property type="project" value="UniProtKB-KW"/>
</dbReference>
<dbReference type="InterPro" id="IPR047748">
    <property type="entry name" value="AztA-like"/>
</dbReference>
<keyword evidence="5" id="KW-0862">Zinc</keyword>
<keyword evidence="3" id="KW-0547">Nucleotide-binding</keyword>
<keyword evidence="2" id="KW-0813">Transport</keyword>
<dbReference type="NCBIfam" id="NF040873">
    <property type="entry name" value="AztA"/>
    <property type="match status" value="1"/>
</dbReference>
<gene>
    <name evidence="8" type="primary">aztA</name>
    <name evidence="8" type="ORF">NUH88_03820</name>
</gene>
<feature type="domain" description="ABC transporter" evidence="7">
    <location>
        <begin position="5"/>
        <end position="233"/>
    </location>
</feature>
<evidence type="ECO:0000256" key="1">
    <source>
        <dbReference type="ARBA" id="ARBA00005417"/>
    </source>
</evidence>
<keyword evidence="4 8" id="KW-0067">ATP-binding</keyword>
<organism evidence="8 9">
    <name type="scientific">Nisaea acidiphila</name>
    <dbReference type="NCBI Taxonomy" id="1862145"/>
    <lineage>
        <taxon>Bacteria</taxon>
        <taxon>Pseudomonadati</taxon>
        <taxon>Pseudomonadota</taxon>
        <taxon>Alphaproteobacteria</taxon>
        <taxon>Rhodospirillales</taxon>
        <taxon>Thalassobaculaceae</taxon>
        <taxon>Nisaea</taxon>
    </lineage>
</organism>
<dbReference type="PANTHER" id="PTHR42734:SF5">
    <property type="entry name" value="IRON TRANSPORT SYSTEM ATP-BINDING PROTEIN HI_0361-RELATED"/>
    <property type="match status" value="1"/>
</dbReference>
<evidence type="ECO:0000313" key="8">
    <source>
        <dbReference type="EMBL" id="UUX50833.1"/>
    </source>
</evidence>
<dbReference type="PANTHER" id="PTHR42734">
    <property type="entry name" value="METAL TRANSPORT SYSTEM ATP-BINDING PROTEIN TM_0124-RELATED"/>
    <property type="match status" value="1"/>
</dbReference>
<dbReference type="Proteomes" id="UP001060336">
    <property type="component" value="Chromosome"/>
</dbReference>
<evidence type="ECO:0000313" key="9">
    <source>
        <dbReference type="Proteomes" id="UP001060336"/>
    </source>
</evidence>
<keyword evidence="9" id="KW-1185">Reference proteome</keyword>
<accession>A0A9J7AWL2</accession>
<dbReference type="GO" id="GO:0006829">
    <property type="term" value="P:zinc ion transport"/>
    <property type="evidence" value="ECO:0007669"/>
    <property type="project" value="UniProtKB-KW"/>
</dbReference>
<dbReference type="SUPFAM" id="SSF52540">
    <property type="entry name" value="P-loop containing nucleoside triphosphate hydrolases"/>
    <property type="match status" value="1"/>
</dbReference>
<comment type="similarity">
    <text evidence="1">Belongs to the ABC transporter superfamily.</text>
</comment>
<reference evidence="8" key="1">
    <citation type="submission" date="2022-08" db="EMBL/GenBank/DDBJ databases">
        <title>Nisaea acidiphila sp. nov., isolated from a marine algal debris and emended description of the genus Nisaea Urios et al. 2008.</title>
        <authorList>
            <person name="Kwon K."/>
        </authorList>
    </citation>
    <scope>NUCLEOTIDE SEQUENCE</scope>
    <source>
        <strain evidence="8">MEBiC11861</strain>
    </source>
</reference>
<dbReference type="CDD" id="cd03235">
    <property type="entry name" value="ABC_Metallic_Cations"/>
    <property type="match status" value="1"/>
</dbReference>
<evidence type="ECO:0000256" key="4">
    <source>
        <dbReference type="ARBA" id="ARBA00022840"/>
    </source>
</evidence>
<dbReference type="PROSITE" id="PS50893">
    <property type="entry name" value="ABC_TRANSPORTER_2"/>
    <property type="match status" value="1"/>
</dbReference>
<proteinExistence type="inferred from homology"/>
<sequence>MGPSLTFENLTLGYDRHPAVHHLNATIDAGSLTAVTGPNGAGKSTLLKGIARSLAPYEGKISVCGQGHNRIAYLPQQSDIDRSFPVTVWDMVAMGLWRRVGAFRRLKNMDKHRVEGALNAVGLAGFEKRSIGSLSGGQMQRTLFARLLLQDASLILLDEPFAAIDEKTAADLLRLIARWHGEKRTIIAVLHDFDQVREHFPQTILLSRELVANGPSADVLTERNLTRARQLCEAFDEHAGICTRGRAA</sequence>
<evidence type="ECO:0000256" key="6">
    <source>
        <dbReference type="ARBA" id="ARBA00023065"/>
    </source>
</evidence>
<dbReference type="InterPro" id="IPR003439">
    <property type="entry name" value="ABC_transporter-like_ATP-bd"/>
</dbReference>
<keyword evidence="5" id="KW-0864">Zinc transport</keyword>
<evidence type="ECO:0000256" key="2">
    <source>
        <dbReference type="ARBA" id="ARBA00022448"/>
    </source>
</evidence>
<dbReference type="InterPro" id="IPR027417">
    <property type="entry name" value="P-loop_NTPase"/>
</dbReference>
<dbReference type="InterPro" id="IPR050153">
    <property type="entry name" value="Metal_Ion_Import_ABC"/>
</dbReference>
<dbReference type="Pfam" id="PF00005">
    <property type="entry name" value="ABC_tran"/>
    <property type="match status" value="1"/>
</dbReference>
<keyword evidence="6" id="KW-0406">Ion transport</keyword>
<name>A0A9J7AWL2_9PROT</name>
<dbReference type="InterPro" id="IPR003593">
    <property type="entry name" value="AAA+_ATPase"/>
</dbReference>
<evidence type="ECO:0000259" key="7">
    <source>
        <dbReference type="PROSITE" id="PS50893"/>
    </source>
</evidence>
<protein>
    <submittedName>
        <fullName evidence="8">Zinc ABC transporter ATP-binding protein AztA</fullName>
    </submittedName>
</protein>
<dbReference type="KEGG" id="naci:NUH88_03820"/>